<sequence>MPSDDTNGTLPSPHLSLPPPAKTRRGVTSFEPWNAANNLRLLVPCSDSSSVSVFSWLQGCHVDATFSDIHILDIRPCPTVKSNDKNPNNISSDLIFSSDSYSALLCFFFNHFPMRWMICSMIIDIKIKTKQTVETAHVGVSSKFLPPPPPAMD</sequence>
<dbReference type="Proteomes" id="UP001374535">
    <property type="component" value="Chromosome 7"/>
</dbReference>
<dbReference type="AlphaFoldDB" id="A0AAQ3RPJ6"/>
<protein>
    <submittedName>
        <fullName evidence="2">Uncharacterized protein</fullName>
    </submittedName>
</protein>
<evidence type="ECO:0000313" key="3">
    <source>
        <dbReference type="Proteomes" id="UP001374535"/>
    </source>
</evidence>
<proteinExistence type="predicted"/>
<dbReference type="EMBL" id="CP144694">
    <property type="protein sequence ID" value="WVZ03009.1"/>
    <property type="molecule type" value="Genomic_DNA"/>
</dbReference>
<accession>A0AAQ3RPJ6</accession>
<reference evidence="2 3" key="1">
    <citation type="journal article" date="2023" name="Life. Sci Alliance">
        <title>Evolutionary insights into 3D genome organization and epigenetic landscape of Vigna mungo.</title>
        <authorList>
            <person name="Junaid A."/>
            <person name="Singh B."/>
            <person name="Bhatia S."/>
        </authorList>
    </citation>
    <scope>NUCLEOTIDE SEQUENCE [LARGE SCALE GENOMIC DNA]</scope>
    <source>
        <strain evidence="2">Urdbean</strain>
    </source>
</reference>
<feature type="region of interest" description="Disordered" evidence="1">
    <location>
        <begin position="1"/>
        <end position="23"/>
    </location>
</feature>
<name>A0AAQ3RPJ6_VIGMU</name>
<organism evidence="2 3">
    <name type="scientific">Vigna mungo</name>
    <name type="common">Black gram</name>
    <name type="synonym">Phaseolus mungo</name>
    <dbReference type="NCBI Taxonomy" id="3915"/>
    <lineage>
        <taxon>Eukaryota</taxon>
        <taxon>Viridiplantae</taxon>
        <taxon>Streptophyta</taxon>
        <taxon>Embryophyta</taxon>
        <taxon>Tracheophyta</taxon>
        <taxon>Spermatophyta</taxon>
        <taxon>Magnoliopsida</taxon>
        <taxon>eudicotyledons</taxon>
        <taxon>Gunneridae</taxon>
        <taxon>Pentapetalae</taxon>
        <taxon>rosids</taxon>
        <taxon>fabids</taxon>
        <taxon>Fabales</taxon>
        <taxon>Fabaceae</taxon>
        <taxon>Papilionoideae</taxon>
        <taxon>50 kb inversion clade</taxon>
        <taxon>NPAAA clade</taxon>
        <taxon>indigoferoid/millettioid clade</taxon>
        <taxon>Phaseoleae</taxon>
        <taxon>Vigna</taxon>
    </lineage>
</organism>
<gene>
    <name evidence="2" type="ORF">V8G54_023815</name>
</gene>
<evidence type="ECO:0000313" key="2">
    <source>
        <dbReference type="EMBL" id="WVZ03009.1"/>
    </source>
</evidence>
<keyword evidence="3" id="KW-1185">Reference proteome</keyword>
<evidence type="ECO:0000256" key="1">
    <source>
        <dbReference type="SAM" id="MobiDB-lite"/>
    </source>
</evidence>